<dbReference type="EMBL" id="BMHL01000003">
    <property type="protein sequence ID" value="GGC36751.1"/>
    <property type="molecule type" value="Genomic_DNA"/>
</dbReference>
<organism evidence="1 2">
    <name type="scientific">Paraburkholderia caffeinilytica</name>
    <dbReference type="NCBI Taxonomy" id="1761016"/>
    <lineage>
        <taxon>Bacteria</taxon>
        <taxon>Pseudomonadati</taxon>
        <taxon>Pseudomonadota</taxon>
        <taxon>Betaproteobacteria</taxon>
        <taxon>Burkholderiales</taxon>
        <taxon>Burkholderiaceae</taxon>
        <taxon>Paraburkholderia</taxon>
    </lineage>
</organism>
<proteinExistence type="predicted"/>
<dbReference type="Proteomes" id="UP000602004">
    <property type="component" value="Unassembled WGS sequence"/>
</dbReference>
<gene>
    <name evidence="1" type="ORF">GCM10011400_24300</name>
</gene>
<evidence type="ECO:0008006" key="3">
    <source>
        <dbReference type="Google" id="ProtNLM"/>
    </source>
</evidence>
<evidence type="ECO:0000313" key="2">
    <source>
        <dbReference type="Proteomes" id="UP000602004"/>
    </source>
</evidence>
<evidence type="ECO:0000313" key="1">
    <source>
        <dbReference type="EMBL" id="GGC36751.1"/>
    </source>
</evidence>
<protein>
    <recommendedName>
        <fullName evidence="3">Toxic protein SymE</fullName>
    </recommendedName>
</protein>
<comment type="caution">
    <text evidence="1">The sequence shown here is derived from an EMBL/GenBank/DDBJ whole genome shotgun (WGS) entry which is preliminary data.</text>
</comment>
<sequence>MGGNPYGPLTTTNSPKELTMANANLKPRRARDEQVTRISVALEADGTKEHGRRTAFPWMQVTDAMLEHAGFLPGHQVLFSIDYRLGQITITPDYNYRIAGRYMTAPEKEAMLRRRSKRT</sequence>
<reference evidence="2" key="1">
    <citation type="journal article" date="2019" name="Int. J. Syst. Evol. Microbiol.">
        <title>The Global Catalogue of Microorganisms (GCM) 10K type strain sequencing project: providing services to taxonomists for standard genome sequencing and annotation.</title>
        <authorList>
            <consortium name="The Broad Institute Genomics Platform"/>
            <consortium name="The Broad Institute Genome Sequencing Center for Infectious Disease"/>
            <person name="Wu L."/>
            <person name="Ma J."/>
        </authorList>
    </citation>
    <scope>NUCLEOTIDE SEQUENCE [LARGE SCALE GENOMIC DNA]</scope>
    <source>
        <strain evidence="2">CGMCC 1.15103</strain>
    </source>
</reference>
<keyword evidence="2" id="KW-1185">Reference proteome</keyword>
<accession>A0ABQ1MFX5</accession>
<name>A0ABQ1MFX5_9BURK</name>